<evidence type="ECO:0000313" key="2">
    <source>
        <dbReference type="EMBL" id="ALA68456.1"/>
    </source>
</evidence>
<dbReference type="STRING" id="1408189.CLAC_03495"/>
<dbReference type="KEGG" id="clw:CLAC_03495"/>
<organism evidence="2 3">
    <name type="scientific">Corynebacterium lactis RW2-5</name>
    <dbReference type="NCBI Taxonomy" id="1408189"/>
    <lineage>
        <taxon>Bacteria</taxon>
        <taxon>Bacillati</taxon>
        <taxon>Actinomycetota</taxon>
        <taxon>Actinomycetes</taxon>
        <taxon>Mycobacteriales</taxon>
        <taxon>Corynebacteriaceae</taxon>
        <taxon>Corynebacterium</taxon>
    </lineage>
</organism>
<keyword evidence="3" id="KW-1185">Reference proteome</keyword>
<evidence type="ECO:0000256" key="1">
    <source>
        <dbReference type="SAM" id="MobiDB-lite"/>
    </source>
</evidence>
<sequence length="401" mass="42842">MTFKTFVMTDEWRVAQPGDVDDKETQMLRRGITGHAELTPVLPEGTRVDDDPRAWSLLSRTVRADYHLGRLVGPDGLDGVRLVGWVNGKPVAWKVKRQLRFNRETRIKLPDVVVAPVEDTAHLPDLAPMDPDDIKRLPEVRVAINDVINDIRVVKDGLAEARENVSKVEGLADRAEKAAATIPAFEDAVVKVTSASTVVEEATRRAEAAAGDSEMHAEEASASQVASESARDESRLARDTGTAARDEVTSLAVSIKADRSAAEEAARNAEATAKREAAAAVAALVDSAPEHLDTLAEIAQLLTKQGDAASALTQTVAGKAPLKHTHQVGDISGLQATLSGKAEASHQHSISQVEELQSTLDGIRDELAKRARGNFDFTVATKPPGPGTPATTVTVITKVLP</sequence>
<dbReference type="RefSeq" id="WP_053411703.1">
    <property type="nucleotide sequence ID" value="NZ_CP006841.1"/>
</dbReference>
<dbReference type="Pfam" id="PF12789">
    <property type="entry name" value="PTR"/>
    <property type="match status" value="1"/>
</dbReference>
<dbReference type="AlphaFoldDB" id="A0A0K2H408"/>
<dbReference type="EMBL" id="CP006841">
    <property type="protein sequence ID" value="ALA68456.1"/>
    <property type="molecule type" value="Genomic_DNA"/>
</dbReference>
<gene>
    <name evidence="2" type="ORF">CLAC_03495</name>
</gene>
<dbReference type="PATRIC" id="fig|1408189.4.peg.699"/>
<proteinExistence type="predicted"/>
<dbReference type="OrthoDB" id="4428149at2"/>
<feature type="region of interest" description="Disordered" evidence="1">
    <location>
        <begin position="205"/>
        <end position="243"/>
    </location>
</feature>
<accession>A0A0K2H408</accession>
<feature type="compositionally biased region" description="Basic and acidic residues" evidence="1">
    <location>
        <begin position="205"/>
        <end position="219"/>
    </location>
</feature>
<protein>
    <submittedName>
        <fullName evidence="2">Uncharacterized protein</fullName>
    </submittedName>
</protein>
<name>A0A0K2H408_9CORY</name>
<evidence type="ECO:0000313" key="3">
    <source>
        <dbReference type="Proteomes" id="UP000058446"/>
    </source>
</evidence>
<reference evidence="2 3" key="1">
    <citation type="submission" date="2013-10" db="EMBL/GenBank/DDBJ databases">
        <title>Complete genome sequence of Corynebacterium lactis DSM 45799(T), isolated from raw cow milk.</title>
        <authorList>
            <person name="Ruckert C."/>
            <person name="Albersmeier A."/>
            <person name="Lipski A."/>
            <person name="Kalinowski J."/>
        </authorList>
    </citation>
    <scope>NUCLEOTIDE SEQUENCE [LARGE SCALE GENOMIC DNA]</scope>
    <source>
        <strain evidence="2 3">RW2-5</strain>
    </source>
</reference>
<feature type="compositionally biased region" description="Basic and acidic residues" evidence="1">
    <location>
        <begin position="229"/>
        <end position="243"/>
    </location>
</feature>
<dbReference type="Proteomes" id="UP000058446">
    <property type="component" value="Chromosome"/>
</dbReference>